<dbReference type="eggNOG" id="COG0457">
    <property type="taxonomic scope" value="Bacteria"/>
</dbReference>
<dbReference type="HOGENOM" id="CLU_080147_0_0_10"/>
<accession>A0A060R5T9</accession>
<feature type="transmembrane region" description="Helical" evidence="2">
    <location>
        <begin position="160"/>
        <end position="179"/>
    </location>
</feature>
<evidence type="ECO:0000256" key="2">
    <source>
        <dbReference type="SAM" id="Phobius"/>
    </source>
</evidence>
<proteinExistence type="predicted"/>
<dbReference type="Pfam" id="PF00515">
    <property type="entry name" value="TPR_1"/>
    <property type="match status" value="1"/>
</dbReference>
<feature type="transmembrane region" description="Helical" evidence="2">
    <location>
        <begin position="131"/>
        <end position="151"/>
    </location>
</feature>
<dbReference type="Gene3D" id="1.25.40.10">
    <property type="entry name" value="Tetratricopeptide repeat domain"/>
    <property type="match status" value="1"/>
</dbReference>
<dbReference type="InterPro" id="IPR019734">
    <property type="entry name" value="TPR_rpt"/>
</dbReference>
<keyword evidence="1" id="KW-0802">TPR repeat</keyword>
<evidence type="ECO:0000313" key="5">
    <source>
        <dbReference type="Proteomes" id="UP000027616"/>
    </source>
</evidence>
<keyword evidence="5" id="KW-1185">Reference proteome</keyword>
<evidence type="ECO:0000256" key="3">
    <source>
        <dbReference type="SAM" id="SignalP"/>
    </source>
</evidence>
<dbReference type="KEGG" id="rbc:BN938_0160"/>
<evidence type="ECO:0000256" key="1">
    <source>
        <dbReference type="PROSITE-ProRule" id="PRU00339"/>
    </source>
</evidence>
<keyword evidence="3" id="KW-0732">Signal</keyword>
<dbReference type="SUPFAM" id="SSF48452">
    <property type="entry name" value="TPR-like"/>
    <property type="match status" value="1"/>
</dbReference>
<dbReference type="Gene3D" id="2.30.30.40">
    <property type="entry name" value="SH3 Domains"/>
    <property type="match status" value="1"/>
</dbReference>
<feature type="repeat" description="TPR" evidence="1">
    <location>
        <begin position="56"/>
        <end position="89"/>
    </location>
</feature>
<keyword evidence="2" id="KW-1133">Transmembrane helix</keyword>
<keyword evidence="2" id="KW-0472">Membrane</keyword>
<dbReference type="OrthoDB" id="9776208at2"/>
<dbReference type="AlphaFoldDB" id="A0A060R5T9"/>
<dbReference type="PROSITE" id="PS50293">
    <property type="entry name" value="TPR_REGION"/>
    <property type="match status" value="1"/>
</dbReference>
<dbReference type="STRING" id="1433126.BN938_0160"/>
<evidence type="ECO:0000313" key="4">
    <source>
        <dbReference type="EMBL" id="CDN30266.1"/>
    </source>
</evidence>
<reference evidence="4 5" key="1">
    <citation type="journal article" date="2015" name="Genome Announc.">
        <title>Complete Genome Sequence of the Novel Leech Symbiont Mucinivorans hirudinis M3T.</title>
        <authorList>
            <person name="Nelson M.C."/>
            <person name="Bomar L."/>
            <person name="Graf J."/>
        </authorList>
    </citation>
    <scope>NUCLEOTIDE SEQUENCE [LARGE SCALE GENOMIC DNA]</scope>
    <source>
        <strain evidence="5">M3</strain>
    </source>
</reference>
<protein>
    <submittedName>
        <fullName evidence="4">BatE</fullName>
    </submittedName>
</protein>
<keyword evidence="2" id="KW-0812">Transmembrane</keyword>
<name>A0A060R5T9_9BACT</name>
<dbReference type="InterPro" id="IPR011990">
    <property type="entry name" value="TPR-like_helical_dom_sf"/>
</dbReference>
<sequence>MKKLLYITIAVFAFVSLNAQQNTERWERANKAYMEDEFTQAILLYEEILSTDEHSAELYYNLGNAYFKTNNLGKAILNYNRALRLNPSNEDFAHNLAISQARTIDKIEPVPQFFIKQWFIYLGRITGTDGWAMLSIIFLTITLSSVVLWLISNRLSLRKFGFYTALIGAVATIGSLIYAQVNYSRQTSYNEAIVMNSAAPVKSSPSVSGKDLFLLHEGTKLRKLQSIDHWSEIQLEDGNKGWIMSTAIEQI</sequence>
<organism evidence="4 5">
    <name type="scientific">Mucinivorans hirudinis</name>
    <dbReference type="NCBI Taxonomy" id="1433126"/>
    <lineage>
        <taxon>Bacteria</taxon>
        <taxon>Pseudomonadati</taxon>
        <taxon>Bacteroidota</taxon>
        <taxon>Bacteroidia</taxon>
        <taxon>Bacteroidales</taxon>
        <taxon>Rikenellaceae</taxon>
        <taxon>Mucinivorans</taxon>
    </lineage>
</organism>
<dbReference type="Proteomes" id="UP000027616">
    <property type="component" value="Chromosome I"/>
</dbReference>
<feature type="chain" id="PRO_5001586308" evidence="3">
    <location>
        <begin position="20"/>
        <end position="251"/>
    </location>
</feature>
<feature type="signal peptide" evidence="3">
    <location>
        <begin position="1"/>
        <end position="19"/>
    </location>
</feature>
<dbReference type="EMBL" id="HG934468">
    <property type="protein sequence ID" value="CDN30266.1"/>
    <property type="molecule type" value="Genomic_DNA"/>
</dbReference>
<gene>
    <name evidence="4" type="ORF">BN938_0160</name>
</gene>
<dbReference type="PATRIC" id="fig|1433126.3.peg.158"/>
<dbReference type="SMART" id="SM00028">
    <property type="entry name" value="TPR"/>
    <property type="match status" value="2"/>
</dbReference>
<dbReference type="PROSITE" id="PS50005">
    <property type="entry name" value="TPR"/>
    <property type="match status" value="1"/>
</dbReference>